<dbReference type="AlphaFoldDB" id="A0AAD4JXW1"/>
<evidence type="ECO:0000313" key="3">
    <source>
        <dbReference type="EMBL" id="KAH8369602.1"/>
    </source>
</evidence>
<organism evidence="3 4">
    <name type="scientific">Drosophila rubida</name>
    <dbReference type="NCBI Taxonomy" id="30044"/>
    <lineage>
        <taxon>Eukaryota</taxon>
        <taxon>Metazoa</taxon>
        <taxon>Ecdysozoa</taxon>
        <taxon>Arthropoda</taxon>
        <taxon>Hexapoda</taxon>
        <taxon>Insecta</taxon>
        <taxon>Pterygota</taxon>
        <taxon>Neoptera</taxon>
        <taxon>Endopterygota</taxon>
        <taxon>Diptera</taxon>
        <taxon>Brachycera</taxon>
        <taxon>Muscomorpha</taxon>
        <taxon>Ephydroidea</taxon>
        <taxon>Drosophilidae</taxon>
        <taxon>Drosophila</taxon>
    </lineage>
</organism>
<evidence type="ECO:0000256" key="2">
    <source>
        <dbReference type="SAM" id="SignalP"/>
    </source>
</evidence>
<sequence length="686" mass="76626">MRLLILSLLAATAHGHAISYRNNLQAFAPARGEFPVQSELAQGYLRYLDNTGAERLVGFNYPEPLYGVRNELYTPEQLRVSSSSKLDAQQQHLALFRAWCEQRYNAMRIELERLRAEGKQPSANMLSQFEPLEQLIKTNAFEPVPGLSPEVQRARDEHLRIWNESRLQVLQAELAQGGQPQALDQRFSPEAVLLKTSAGQLITKLSQAQSQPQSQIKQIAQQAYMPLEAPQPVQETAEVLRAREEHLRLYNEALRAQPATKTIPSIQTQAQPQQTPQLISQLPQIAQTPKLAAQLTAQTSKLAFTPTQTAELTPQTPQLIPQSPQIAQTPKLAIKPAQTPQTPQLTAQTPKLAAPLPVEETPEVKRAREEHLKQYNAEIQRQQQQSIVPLPTAAPKTTKSEYFGAGKPAEAIAPLPVATLKNSLPQTPAAAPLPNKNAHEQKIQLLTQIKLKAEDKVADYEDKIRYAERERDAERIREQELRREEQKQAELEREREQLRLIEEQKLLAAEQQALRLQEQQRMESERLQEAQRLQAEQQFVFAIDNTPSQPSSGYKIITPTPVNTPQTATQPQAIAQQQQVQNGFFLRIQAGQQGGEAIAESMAQNPFLIRYIQQPQQAQVKLLSPTSDAIISSSSSGASSTAIAGGLSALQQAEREHFKAHEIALEQLRLANLKNPEAIAAPCQHN</sequence>
<dbReference type="EMBL" id="JAJJHW010002585">
    <property type="protein sequence ID" value="KAH8369602.1"/>
    <property type="molecule type" value="Genomic_DNA"/>
</dbReference>
<evidence type="ECO:0000313" key="4">
    <source>
        <dbReference type="Proteomes" id="UP001200034"/>
    </source>
</evidence>
<feature type="chain" id="PRO_5042257266" description="Bromodomain-containing protein DDB_G0280777" evidence="2">
    <location>
        <begin position="16"/>
        <end position="686"/>
    </location>
</feature>
<keyword evidence="2" id="KW-0732">Signal</keyword>
<gene>
    <name evidence="3" type="ORF">KR093_000242</name>
</gene>
<keyword evidence="1" id="KW-0175">Coiled coil</keyword>
<evidence type="ECO:0000256" key="1">
    <source>
        <dbReference type="SAM" id="Coils"/>
    </source>
</evidence>
<comment type="caution">
    <text evidence="3">The sequence shown here is derived from an EMBL/GenBank/DDBJ whole genome shotgun (WGS) entry which is preliminary data.</text>
</comment>
<proteinExistence type="predicted"/>
<name>A0AAD4JXW1_9MUSC</name>
<feature type="signal peptide" evidence="2">
    <location>
        <begin position="1"/>
        <end position="15"/>
    </location>
</feature>
<keyword evidence="4" id="KW-1185">Reference proteome</keyword>
<dbReference type="Proteomes" id="UP001200034">
    <property type="component" value="Unassembled WGS sequence"/>
</dbReference>
<evidence type="ECO:0008006" key="5">
    <source>
        <dbReference type="Google" id="ProtNLM"/>
    </source>
</evidence>
<reference evidence="3" key="1">
    <citation type="journal article" date="2021" name="Mol. Ecol. Resour.">
        <title>Phylogenomic analyses of the genus Drosophila reveals genomic signals of climate adaptation.</title>
        <authorList>
            <person name="Li F."/>
            <person name="Rane R.V."/>
            <person name="Luria V."/>
            <person name="Xiong Z."/>
            <person name="Chen J."/>
            <person name="Li Z."/>
            <person name="Catullo R.A."/>
            <person name="Griffin P.C."/>
            <person name="Schiffer M."/>
            <person name="Pearce S."/>
            <person name="Lee S.F."/>
            <person name="McElroy K."/>
            <person name="Stocker A."/>
            <person name="Shirriffs J."/>
            <person name="Cockerell F."/>
            <person name="Coppin C."/>
            <person name="Sgro C.M."/>
            <person name="Karger A."/>
            <person name="Cain J.W."/>
            <person name="Weber J.A."/>
            <person name="Santpere G."/>
            <person name="Kirschner M.W."/>
            <person name="Hoffmann A.A."/>
            <person name="Oakeshott J.G."/>
            <person name="Zhang G."/>
        </authorList>
    </citation>
    <scope>NUCLEOTIDE SEQUENCE</scope>
    <source>
        <strain evidence="3">BGI-SZ-2011g</strain>
    </source>
</reference>
<protein>
    <recommendedName>
        <fullName evidence="5">Bromodomain-containing protein DDB_G0280777</fullName>
    </recommendedName>
</protein>
<accession>A0AAD4JXW1</accession>
<feature type="coiled-coil region" evidence="1">
    <location>
        <begin position="436"/>
        <end position="536"/>
    </location>
</feature>